<comment type="caution">
    <text evidence="8">The sequence shown here is derived from an EMBL/GenBank/DDBJ whole genome shotgun (WGS) entry which is preliminary data.</text>
</comment>
<dbReference type="InterPro" id="IPR027417">
    <property type="entry name" value="P-loop_NTPase"/>
</dbReference>
<evidence type="ECO:0000313" key="8">
    <source>
        <dbReference type="EMBL" id="MFC5988760.1"/>
    </source>
</evidence>
<feature type="region of interest" description="Disordered" evidence="5">
    <location>
        <begin position="369"/>
        <end position="427"/>
    </location>
</feature>
<dbReference type="Pfam" id="PF00270">
    <property type="entry name" value="DEAD"/>
    <property type="match status" value="1"/>
</dbReference>
<evidence type="ECO:0000259" key="7">
    <source>
        <dbReference type="PROSITE" id="PS51194"/>
    </source>
</evidence>
<dbReference type="EC" id="3.6.4.-" evidence="8"/>
<dbReference type="GO" id="GO:0016787">
    <property type="term" value="F:hydrolase activity"/>
    <property type="evidence" value="ECO:0007669"/>
    <property type="project" value="UniProtKB-KW"/>
</dbReference>
<evidence type="ECO:0000256" key="5">
    <source>
        <dbReference type="SAM" id="MobiDB-lite"/>
    </source>
</evidence>
<reference evidence="9" key="1">
    <citation type="journal article" date="2019" name="Int. J. Syst. Evol. Microbiol.">
        <title>The Global Catalogue of Microorganisms (GCM) 10K type strain sequencing project: providing services to taxonomists for standard genome sequencing and annotation.</title>
        <authorList>
            <consortium name="The Broad Institute Genomics Platform"/>
            <consortium name="The Broad Institute Genome Sequencing Center for Infectious Disease"/>
            <person name="Wu L."/>
            <person name="Ma J."/>
        </authorList>
    </citation>
    <scope>NUCLEOTIDE SEQUENCE [LARGE SCALE GENOMIC DNA]</scope>
    <source>
        <strain evidence="9">CCM 8749</strain>
    </source>
</reference>
<keyword evidence="2 8" id="KW-0378">Hydrolase</keyword>
<dbReference type="RefSeq" id="WP_379896245.1">
    <property type="nucleotide sequence ID" value="NZ_CBCSCT010000006.1"/>
</dbReference>
<proteinExistence type="predicted"/>
<feature type="compositionally biased region" description="Basic and acidic residues" evidence="5">
    <location>
        <begin position="369"/>
        <end position="388"/>
    </location>
</feature>
<dbReference type="PROSITE" id="PS51194">
    <property type="entry name" value="HELICASE_CTER"/>
    <property type="match status" value="1"/>
</dbReference>
<gene>
    <name evidence="8" type="ORF">ACFPXP_20340</name>
</gene>
<dbReference type="SUPFAM" id="SSF52540">
    <property type="entry name" value="P-loop containing nucleoside triphosphate hydrolases"/>
    <property type="match status" value="1"/>
</dbReference>
<evidence type="ECO:0000259" key="6">
    <source>
        <dbReference type="PROSITE" id="PS51192"/>
    </source>
</evidence>
<name>A0ABW1IUI3_9BACL</name>
<dbReference type="PANTHER" id="PTHR47963:SF7">
    <property type="entry name" value="ATP-DEPENDENT RNA HELICASE YFML-RELATED"/>
    <property type="match status" value="1"/>
</dbReference>
<dbReference type="SMART" id="SM00487">
    <property type="entry name" value="DEXDc"/>
    <property type="match status" value="1"/>
</dbReference>
<feature type="domain" description="Helicase ATP-binding" evidence="6">
    <location>
        <begin position="35"/>
        <end position="205"/>
    </location>
</feature>
<dbReference type="InterPro" id="IPR044742">
    <property type="entry name" value="DEAD/DEAH_RhlB"/>
</dbReference>
<dbReference type="SMART" id="SM00490">
    <property type="entry name" value="HELICc"/>
    <property type="match status" value="1"/>
</dbReference>
<dbReference type="InterPro" id="IPR011545">
    <property type="entry name" value="DEAD/DEAH_box_helicase_dom"/>
</dbReference>
<dbReference type="PROSITE" id="PS51192">
    <property type="entry name" value="HELICASE_ATP_BIND_1"/>
    <property type="match status" value="1"/>
</dbReference>
<dbReference type="EMBL" id="JBHSQV010000184">
    <property type="protein sequence ID" value="MFC5988760.1"/>
    <property type="molecule type" value="Genomic_DNA"/>
</dbReference>
<protein>
    <submittedName>
        <fullName evidence="8">DEAD/DEAH box helicase</fullName>
        <ecNumber evidence="8">3.6.4.-</ecNumber>
    </submittedName>
</protein>
<dbReference type="Pfam" id="PF00271">
    <property type="entry name" value="Helicase_C"/>
    <property type="match status" value="1"/>
</dbReference>
<dbReference type="InterPro" id="IPR050547">
    <property type="entry name" value="DEAD_box_RNA_helicases"/>
</dbReference>
<evidence type="ECO:0000256" key="2">
    <source>
        <dbReference type="ARBA" id="ARBA00022801"/>
    </source>
</evidence>
<dbReference type="GO" id="GO:0004386">
    <property type="term" value="F:helicase activity"/>
    <property type="evidence" value="ECO:0007669"/>
    <property type="project" value="UniProtKB-KW"/>
</dbReference>
<dbReference type="InterPro" id="IPR001650">
    <property type="entry name" value="Helicase_C-like"/>
</dbReference>
<evidence type="ECO:0000256" key="1">
    <source>
        <dbReference type="ARBA" id="ARBA00022741"/>
    </source>
</evidence>
<evidence type="ECO:0000256" key="3">
    <source>
        <dbReference type="ARBA" id="ARBA00022806"/>
    </source>
</evidence>
<keyword evidence="3 8" id="KW-0347">Helicase</keyword>
<keyword evidence="9" id="KW-1185">Reference proteome</keyword>
<organism evidence="8 9">
    <name type="scientific">Marinicrinis lubricantis</name>
    <dbReference type="NCBI Taxonomy" id="2086470"/>
    <lineage>
        <taxon>Bacteria</taxon>
        <taxon>Bacillati</taxon>
        <taxon>Bacillota</taxon>
        <taxon>Bacilli</taxon>
        <taxon>Bacillales</taxon>
        <taxon>Paenibacillaceae</taxon>
    </lineage>
</organism>
<dbReference type="InterPro" id="IPR014001">
    <property type="entry name" value="Helicase_ATP-bd"/>
</dbReference>
<evidence type="ECO:0000313" key="9">
    <source>
        <dbReference type="Proteomes" id="UP001596250"/>
    </source>
</evidence>
<dbReference type="PANTHER" id="PTHR47963">
    <property type="entry name" value="DEAD-BOX ATP-DEPENDENT RNA HELICASE 47, MITOCHONDRIAL"/>
    <property type="match status" value="1"/>
</dbReference>
<keyword evidence="4" id="KW-0067">ATP-binding</keyword>
<feature type="compositionally biased region" description="Basic residues" evidence="5">
    <location>
        <begin position="403"/>
        <end position="414"/>
    </location>
</feature>
<sequence length="427" mass="48415">MMTDNFERWPLPEGWLDVLRDQQITAPSPVQKAAFPFVKDGKDCFIRSQTGSGKTLAYLLPLMLNIDKELKNPQVLILVPTRELASQITQVIRDLSPATGFKAGSLIGGTSIQRQIDKLKEHPQFVVGTPGRVAELIEMKKLKMHQVRTIVIEEADQMLSLDLAPVLDGVITSTMRDRQLLFVSATLDEATGAYAAKWCDSLKHIEIEQGEDIPAATRHLFIQTEQRDKVNDLRKILRMLEPSKAIIFTGATNKVGEIVEKLKFHRLSVDAIYGDQEQKERAEIIRKFRAGQFPLLVTTDLGSRGLDFENVELVIQLDAPEHEEQYIHRAGRTGRMGKEGTVITFVNAWERNAFDKMTQKAGVTVSEKVMSEGKLVDPGQRKRSDARRPARKPQQKKEEPKKKTDRHRDRKNKGAPKWLKDKSEHRS</sequence>
<dbReference type="CDD" id="cd18787">
    <property type="entry name" value="SF2_C_DEAD"/>
    <property type="match status" value="1"/>
</dbReference>
<dbReference type="Proteomes" id="UP001596250">
    <property type="component" value="Unassembled WGS sequence"/>
</dbReference>
<keyword evidence="1" id="KW-0547">Nucleotide-binding</keyword>
<accession>A0ABW1IUI3</accession>
<evidence type="ECO:0000256" key="4">
    <source>
        <dbReference type="ARBA" id="ARBA00022840"/>
    </source>
</evidence>
<dbReference type="CDD" id="cd00268">
    <property type="entry name" value="DEADc"/>
    <property type="match status" value="1"/>
</dbReference>
<feature type="domain" description="Helicase C-terminal" evidence="7">
    <location>
        <begin position="232"/>
        <end position="376"/>
    </location>
</feature>
<feature type="compositionally biased region" description="Basic and acidic residues" evidence="5">
    <location>
        <begin position="418"/>
        <end position="427"/>
    </location>
</feature>
<dbReference type="Gene3D" id="3.40.50.300">
    <property type="entry name" value="P-loop containing nucleotide triphosphate hydrolases"/>
    <property type="match status" value="2"/>
</dbReference>